<keyword evidence="3" id="KW-1185">Reference proteome</keyword>
<feature type="region of interest" description="Disordered" evidence="1">
    <location>
        <begin position="20"/>
        <end position="49"/>
    </location>
</feature>
<dbReference type="EMBL" id="JARK01000223">
    <property type="protein sequence ID" value="EYC40235.1"/>
    <property type="molecule type" value="Genomic_DNA"/>
</dbReference>
<dbReference type="AlphaFoldDB" id="A0A016WKR7"/>
<dbReference type="Proteomes" id="UP000024635">
    <property type="component" value="Unassembled WGS sequence"/>
</dbReference>
<sequence>MERSKVLSNSKSCRKRYIQSTLNGRRQGAGPRHGQSGCPLHRGSGPSGQRHWENRYVVISRCLRRCSRRPEWAAHGPALVLAISLATMFSV</sequence>
<gene>
    <name evidence="2" type="primary">Acey_s0623.g767</name>
    <name evidence="2" type="ORF">Y032_0623g767</name>
</gene>
<accession>A0A016WKR7</accession>
<organism evidence="2 3">
    <name type="scientific">Ancylostoma ceylanicum</name>
    <dbReference type="NCBI Taxonomy" id="53326"/>
    <lineage>
        <taxon>Eukaryota</taxon>
        <taxon>Metazoa</taxon>
        <taxon>Ecdysozoa</taxon>
        <taxon>Nematoda</taxon>
        <taxon>Chromadorea</taxon>
        <taxon>Rhabditida</taxon>
        <taxon>Rhabditina</taxon>
        <taxon>Rhabditomorpha</taxon>
        <taxon>Strongyloidea</taxon>
        <taxon>Ancylostomatidae</taxon>
        <taxon>Ancylostomatinae</taxon>
        <taxon>Ancylostoma</taxon>
    </lineage>
</organism>
<proteinExistence type="predicted"/>
<protein>
    <submittedName>
        <fullName evidence="2">Uncharacterized protein</fullName>
    </submittedName>
</protein>
<evidence type="ECO:0000313" key="2">
    <source>
        <dbReference type="EMBL" id="EYC40235.1"/>
    </source>
</evidence>
<evidence type="ECO:0000313" key="3">
    <source>
        <dbReference type="Proteomes" id="UP000024635"/>
    </source>
</evidence>
<name>A0A016WKR7_9BILA</name>
<reference evidence="3" key="1">
    <citation type="journal article" date="2015" name="Nat. Genet.">
        <title>The genome and transcriptome of the zoonotic hookworm Ancylostoma ceylanicum identify infection-specific gene families.</title>
        <authorList>
            <person name="Schwarz E.M."/>
            <person name="Hu Y."/>
            <person name="Antoshechkin I."/>
            <person name="Miller M.M."/>
            <person name="Sternberg P.W."/>
            <person name="Aroian R.V."/>
        </authorList>
    </citation>
    <scope>NUCLEOTIDE SEQUENCE</scope>
    <source>
        <strain evidence="3">HY135</strain>
    </source>
</reference>
<comment type="caution">
    <text evidence="2">The sequence shown here is derived from an EMBL/GenBank/DDBJ whole genome shotgun (WGS) entry which is preliminary data.</text>
</comment>
<evidence type="ECO:0000256" key="1">
    <source>
        <dbReference type="SAM" id="MobiDB-lite"/>
    </source>
</evidence>